<protein>
    <submittedName>
        <fullName evidence="2">F-box/LRR-repeat protein 4-like protein</fullName>
    </submittedName>
</protein>
<proteinExistence type="predicted"/>
<dbReference type="GO" id="GO:0019005">
    <property type="term" value="C:SCF ubiquitin ligase complex"/>
    <property type="evidence" value="ECO:0007669"/>
    <property type="project" value="TreeGrafter"/>
</dbReference>
<dbReference type="InterPro" id="IPR032675">
    <property type="entry name" value="LRR_dom_sf"/>
</dbReference>
<keyword evidence="3" id="KW-1185">Reference proteome</keyword>
<evidence type="ECO:0000313" key="3">
    <source>
        <dbReference type="Proteomes" id="UP000285301"/>
    </source>
</evidence>
<gene>
    <name evidence="2" type="ORF">B4U79_17577</name>
</gene>
<comment type="caution">
    <text evidence="2">The sequence shown here is derived from an EMBL/GenBank/DDBJ whole genome shotgun (WGS) entry which is preliminary data.</text>
</comment>
<dbReference type="PROSITE" id="PS50181">
    <property type="entry name" value="FBOX"/>
    <property type="match status" value="1"/>
</dbReference>
<accession>A0A3S3PDR2</accession>
<feature type="domain" description="F-box" evidence="1">
    <location>
        <begin position="17"/>
        <end position="61"/>
    </location>
</feature>
<dbReference type="Proteomes" id="UP000285301">
    <property type="component" value="Unassembled WGS sequence"/>
</dbReference>
<organism evidence="2 3">
    <name type="scientific">Dinothrombium tinctorium</name>
    <dbReference type="NCBI Taxonomy" id="1965070"/>
    <lineage>
        <taxon>Eukaryota</taxon>
        <taxon>Metazoa</taxon>
        <taxon>Ecdysozoa</taxon>
        <taxon>Arthropoda</taxon>
        <taxon>Chelicerata</taxon>
        <taxon>Arachnida</taxon>
        <taxon>Acari</taxon>
        <taxon>Acariformes</taxon>
        <taxon>Trombidiformes</taxon>
        <taxon>Prostigmata</taxon>
        <taxon>Anystina</taxon>
        <taxon>Parasitengona</taxon>
        <taxon>Trombidioidea</taxon>
        <taxon>Trombidiidae</taxon>
        <taxon>Dinothrombium</taxon>
    </lineage>
</organism>
<reference evidence="2 3" key="1">
    <citation type="journal article" date="2018" name="Gigascience">
        <title>Genomes of trombidid mites reveal novel predicted allergens and laterally-transferred genes associated with secondary metabolism.</title>
        <authorList>
            <person name="Dong X."/>
            <person name="Chaisiri K."/>
            <person name="Xia D."/>
            <person name="Armstrong S.D."/>
            <person name="Fang Y."/>
            <person name="Donnelly M.J."/>
            <person name="Kadowaki T."/>
            <person name="McGarry J.W."/>
            <person name="Darby A.C."/>
            <person name="Makepeace B.L."/>
        </authorList>
    </citation>
    <scope>NUCLEOTIDE SEQUENCE [LARGE SCALE GENOMIC DNA]</scope>
    <source>
        <strain evidence="2">UoL-WK</strain>
    </source>
</reference>
<dbReference type="Pfam" id="PF00646">
    <property type="entry name" value="F-box"/>
    <property type="match status" value="1"/>
</dbReference>
<dbReference type="Gene3D" id="3.80.10.10">
    <property type="entry name" value="Ribonuclease Inhibitor"/>
    <property type="match status" value="2"/>
</dbReference>
<evidence type="ECO:0000313" key="2">
    <source>
        <dbReference type="EMBL" id="RWS17358.1"/>
    </source>
</evidence>
<dbReference type="AlphaFoldDB" id="A0A3S3PDR2"/>
<dbReference type="EMBL" id="NCKU01000089">
    <property type="protein sequence ID" value="RWS17358.1"/>
    <property type="molecule type" value="Genomic_DNA"/>
</dbReference>
<evidence type="ECO:0000259" key="1">
    <source>
        <dbReference type="PROSITE" id="PS50181"/>
    </source>
</evidence>
<dbReference type="PANTHER" id="PTHR13318">
    <property type="entry name" value="PARTNER OF PAIRED, ISOFORM B-RELATED"/>
    <property type="match status" value="1"/>
</dbReference>
<dbReference type="GO" id="GO:0031146">
    <property type="term" value="P:SCF-dependent proteasomal ubiquitin-dependent protein catabolic process"/>
    <property type="evidence" value="ECO:0007669"/>
    <property type="project" value="TreeGrafter"/>
</dbReference>
<dbReference type="OrthoDB" id="120976at2759"/>
<dbReference type="SUPFAM" id="SSF52047">
    <property type="entry name" value="RNI-like"/>
    <property type="match status" value="1"/>
</dbReference>
<dbReference type="InterPro" id="IPR001810">
    <property type="entry name" value="F-box_dom"/>
</dbReference>
<sequence>MASKEKIEESTNEKRKIYTVGDLDNFALHEILSKLSLTDKIEFRNVNKQWKTIIDEVFSEQETVAIVDEDRKRLDPSNEIQIAKGSLSANMVAIIIKLFPKIKHLGLGCDVDLTLFEILAMRSKNLQSLTISGSFFTDKHLQASIEFASNLECLSLKGCSVTEDGLYAIVKECNHLTALKLDSISEVNGHCFDSLNSRFTSLHLIECPKMDDNCWTALGSGKGKQLSLIKVKNCIMNEYILNQIAKSFTKLTSLEIQFPSNSKYNLKSLASLSKLNSLTIVDESKCPIFDDKQFIEIQRGCCQLTKIELRFNKSANKVAISDKSFLEMNDNCPKLVCLSLTSIKSITKATFKSLAECKKMEEVSFHSMEAKDADFQTLIKASKSLKKLTFDDCKISKLTVTEANKLAKRMPKFWIILTIKGENNVKKKSIDAWLPIKQRAKNFLIIFESSSFK</sequence>
<name>A0A3S3PDR2_9ACAR</name>